<dbReference type="PROSITE" id="PS50932">
    <property type="entry name" value="HTH_LACI_2"/>
    <property type="match status" value="1"/>
</dbReference>
<gene>
    <name evidence="1" type="ORF">BCR15_02460</name>
</gene>
<dbReference type="Pfam" id="PF13377">
    <property type="entry name" value="Peripla_BP_3"/>
    <property type="match status" value="1"/>
</dbReference>
<protein>
    <submittedName>
        <fullName evidence="1">Uncharacterized protein</fullName>
    </submittedName>
</protein>
<dbReference type="InterPro" id="IPR028082">
    <property type="entry name" value="Peripla_BP_I"/>
</dbReference>
<dbReference type="Pfam" id="PF00356">
    <property type="entry name" value="LacI"/>
    <property type="match status" value="1"/>
</dbReference>
<dbReference type="GO" id="GO:0003700">
    <property type="term" value="F:DNA-binding transcription factor activity"/>
    <property type="evidence" value="ECO:0007669"/>
    <property type="project" value="TreeGrafter"/>
</dbReference>
<dbReference type="PANTHER" id="PTHR30146">
    <property type="entry name" value="LACI-RELATED TRANSCRIPTIONAL REPRESSOR"/>
    <property type="match status" value="1"/>
</dbReference>
<dbReference type="Gene3D" id="3.40.50.2300">
    <property type="match status" value="2"/>
</dbReference>
<dbReference type="InterPro" id="IPR010982">
    <property type="entry name" value="Lambda_DNA-bd_dom_sf"/>
</dbReference>
<dbReference type="PANTHER" id="PTHR30146:SF109">
    <property type="entry name" value="HTH-TYPE TRANSCRIPTIONAL REGULATOR GALS"/>
    <property type="match status" value="1"/>
</dbReference>
<dbReference type="Proteomes" id="UP000093501">
    <property type="component" value="Unassembled WGS sequence"/>
</dbReference>
<evidence type="ECO:0000313" key="1">
    <source>
        <dbReference type="EMBL" id="OCL34578.1"/>
    </source>
</evidence>
<dbReference type="EMBL" id="MBQD01000020">
    <property type="protein sequence ID" value="OCL34578.1"/>
    <property type="molecule type" value="Genomic_DNA"/>
</dbReference>
<sequence length="338" mass="35691">MKKATLASLAAELKVSRQTISNVINFPDRVRAETRARVEAAIQRSGYRPSAAARALRNQRAMAIGVRLSPPRNGISGSFMDAFLREIVTAADARGYRVVVFPATSRSDEVERLLELRGSLAIDGGVLTDTWTDDDRPERLGEAGVPFVSFGRPWGSADHGAWVDVDGRAGAAAAARFLRDAGHERIGFLGWSDGSPVGADRRAGWADELGLTDDDATALTVEGPDTAEAGASGMARLIDGGATAAVCASDSLALGAETLRRERGLAGPAVVGFDDTAVARSMDLTSVRQPVEEVARTALDLLLERLADPGVTLQGRLVEPVLEVRGQSMSGTRSRASV</sequence>
<accession>A0A1C0AMW2</accession>
<dbReference type="RefSeq" id="WP_068751259.1">
    <property type="nucleotide sequence ID" value="NZ_LR214441.1"/>
</dbReference>
<dbReference type="SUPFAM" id="SSF53822">
    <property type="entry name" value="Periplasmic binding protein-like I"/>
    <property type="match status" value="1"/>
</dbReference>
<reference evidence="2" key="1">
    <citation type="submission" date="2016-07" db="EMBL/GenBank/DDBJ databases">
        <authorList>
            <person name="Florea S."/>
            <person name="Webb J.S."/>
            <person name="Jaromczyk J."/>
            <person name="Schardl C.L."/>
        </authorList>
    </citation>
    <scope>NUCLEOTIDE SEQUENCE [LARGE SCALE GENOMIC DNA]</scope>
    <source>
        <strain evidence="2">IPBSL-7</strain>
    </source>
</reference>
<proteinExistence type="predicted"/>
<evidence type="ECO:0000313" key="2">
    <source>
        <dbReference type="Proteomes" id="UP000093501"/>
    </source>
</evidence>
<dbReference type="InterPro" id="IPR046335">
    <property type="entry name" value="LacI/GalR-like_sensor"/>
</dbReference>
<organism evidence="1 2">
    <name type="scientific">Tessaracoccus lapidicaptus</name>
    <dbReference type="NCBI Taxonomy" id="1427523"/>
    <lineage>
        <taxon>Bacteria</taxon>
        <taxon>Bacillati</taxon>
        <taxon>Actinomycetota</taxon>
        <taxon>Actinomycetes</taxon>
        <taxon>Propionibacteriales</taxon>
        <taxon>Propionibacteriaceae</taxon>
        <taxon>Tessaracoccus</taxon>
    </lineage>
</organism>
<dbReference type="AlphaFoldDB" id="A0A1C0AMW2"/>
<comment type="caution">
    <text evidence="1">The sequence shown here is derived from an EMBL/GenBank/DDBJ whole genome shotgun (WGS) entry which is preliminary data.</text>
</comment>
<dbReference type="GO" id="GO:0000976">
    <property type="term" value="F:transcription cis-regulatory region binding"/>
    <property type="evidence" value="ECO:0007669"/>
    <property type="project" value="TreeGrafter"/>
</dbReference>
<dbReference type="SMART" id="SM00354">
    <property type="entry name" value="HTH_LACI"/>
    <property type="match status" value="1"/>
</dbReference>
<keyword evidence="2" id="KW-1185">Reference proteome</keyword>
<dbReference type="CDD" id="cd01392">
    <property type="entry name" value="HTH_LacI"/>
    <property type="match status" value="1"/>
</dbReference>
<name>A0A1C0AMW2_9ACTN</name>
<dbReference type="Gene3D" id="1.10.260.40">
    <property type="entry name" value="lambda repressor-like DNA-binding domains"/>
    <property type="match status" value="1"/>
</dbReference>
<dbReference type="SUPFAM" id="SSF47413">
    <property type="entry name" value="lambda repressor-like DNA-binding domains"/>
    <property type="match status" value="1"/>
</dbReference>
<dbReference type="InterPro" id="IPR000843">
    <property type="entry name" value="HTH_LacI"/>
</dbReference>